<dbReference type="EMBL" id="CAJVPM010020177">
    <property type="protein sequence ID" value="CAG8633589.1"/>
    <property type="molecule type" value="Genomic_DNA"/>
</dbReference>
<accession>A0ACA9N468</accession>
<sequence length="58" mass="6807">ENILDTIHNANIIADQNNYHSNFNSEIFKNLFEKLCAGIKDQYGSVDIYIDRAHYHKH</sequence>
<name>A0ACA9N468_9GLOM</name>
<dbReference type="Proteomes" id="UP000789860">
    <property type="component" value="Unassembled WGS sequence"/>
</dbReference>
<organism evidence="1 2">
    <name type="scientific">Scutellospora calospora</name>
    <dbReference type="NCBI Taxonomy" id="85575"/>
    <lineage>
        <taxon>Eukaryota</taxon>
        <taxon>Fungi</taxon>
        <taxon>Fungi incertae sedis</taxon>
        <taxon>Mucoromycota</taxon>
        <taxon>Glomeromycotina</taxon>
        <taxon>Glomeromycetes</taxon>
        <taxon>Diversisporales</taxon>
        <taxon>Gigasporaceae</taxon>
        <taxon>Scutellospora</taxon>
    </lineage>
</organism>
<protein>
    <submittedName>
        <fullName evidence="1">10020_t:CDS:1</fullName>
    </submittedName>
</protein>
<feature type="non-terminal residue" evidence="1">
    <location>
        <position position="1"/>
    </location>
</feature>
<evidence type="ECO:0000313" key="1">
    <source>
        <dbReference type="EMBL" id="CAG8633589.1"/>
    </source>
</evidence>
<reference evidence="1" key="1">
    <citation type="submission" date="2021-06" db="EMBL/GenBank/DDBJ databases">
        <authorList>
            <person name="Kallberg Y."/>
            <person name="Tangrot J."/>
            <person name="Rosling A."/>
        </authorList>
    </citation>
    <scope>NUCLEOTIDE SEQUENCE</scope>
    <source>
        <strain evidence="1">AU212A</strain>
    </source>
</reference>
<proteinExistence type="predicted"/>
<gene>
    <name evidence="1" type="ORF">SCALOS_LOCUS8058</name>
</gene>
<keyword evidence="2" id="KW-1185">Reference proteome</keyword>
<evidence type="ECO:0000313" key="2">
    <source>
        <dbReference type="Proteomes" id="UP000789860"/>
    </source>
</evidence>
<comment type="caution">
    <text evidence="1">The sequence shown here is derived from an EMBL/GenBank/DDBJ whole genome shotgun (WGS) entry which is preliminary data.</text>
</comment>